<dbReference type="AlphaFoldDB" id="A0A833HM49"/>
<keyword evidence="2" id="KW-1185">Reference proteome</keyword>
<reference evidence="1 2" key="1">
    <citation type="submission" date="2019-10" db="EMBL/GenBank/DDBJ databases">
        <title>Alkaliphilus serpentinus sp. nov. and Alkaliphilus pronyensis sp. nov., two novel anaerobic alkaliphilic species isolated from the serpentinized-hosted hydrothermal field of the Prony Bay (New Caledonia).</title>
        <authorList>
            <person name="Postec A."/>
        </authorList>
    </citation>
    <scope>NUCLEOTIDE SEQUENCE [LARGE SCALE GENOMIC DNA]</scope>
    <source>
        <strain evidence="1 2">LacT</strain>
    </source>
</reference>
<evidence type="ECO:0000313" key="2">
    <source>
        <dbReference type="Proteomes" id="UP000465601"/>
    </source>
</evidence>
<name>A0A833HM49_9FIRM</name>
<comment type="caution">
    <text evidence="1">The sequence shown here is derived from an EMBL/GenBank/DDBJ whole genome shotgun (WGS) entry which is preliminary data.</text>
</comment>
<dbReference type="Proteomes" id="UP000465601">
    <property type="component" value="Unassembled WGS sequence"/>
</dbReference>
<protein>
    <submittedName>
        <fullName evidence="1">Uncharacterized protein</fullName>
    </submittedName>
</protein>
<dbReference type="EMBL" id="WBZB01000047">
    <property type="protein sequence ID" value="KAB3527119.1"/>
    <property type="molecule type" value="Genomic_DNA"/>
</dbReference>
<evidence type="ECO:0000313" key="1">
    <source>
        <dbReference type="EMBL" id="KAB3527119.1"/>
    </source>
</evidence>
<dbReference type="RefSeq" id="WP_151866812.1">
    <property type="nucleotide sequence ID" value="NZ_WBZB01000047.1"/>
</dbReference>
<accession>A0A833HM49</accession>
<sequence length="107" mass="12451">MTDQEKKFADEFVFRYFNGEEKSQVTLAVEVAKFVGYIIPESKPKAELLVKALYNKEEIKTYIDNQINEFKAKLHPSQRRTLWTAIAAMTVDDPDEWNQHGLIKSNI</sequence>
<gene>
    <name evidence="1" type="ORF">F8153_13185</name>
</gene>
<dbReference type="OrthoDB" id="9850974at2"/>
<organism evidence="1 2">
    <name type="scientific">Alkaliphilus serpentinus</name>
    <dbReference type="NCBI Taxonomy" id="1482731"/>
    <lineage>
        <taxon>Bacteria</taxon>
        <taxon>Bacillati</taxon>
        <taxon>Bacillota</taxon>
        <taxon>Clostridia</taxon>
        <taxon>Peptostreptococcales</taxon>
        <taxon>Natronincolaceae</taxon>
        <taxon>Alkaliphilus</taxon>
    </lineage>
</organism>
<proteinExistence type="predicted"/>